<sequence>MLKRLIFGTVMLCTLLLVITPVTAKVLDPTFNEPWSRAGLTQQVGQLNTIITATTHPQLKLFLESVRNKADLVLASSVITSDTGQKTQKSLSYALKLATDVNHANQALWNGTPFIVYDTPALSPHPRLPDSLPEDGKVSNQLSIISAKGEFEPASFVLSPLSNVSSATFVINELTREGGGTIPSSAVDLRVVKNWYQGGTAWYSYFADDSQNVLVPELLLHDENLVLVDHERKGNSLRVDYPTGSQYVDISNIPATPFDVYKTPVEDSPTLLPIALKQGESKQIWLTLKVPKETPAGFYKGTIDITADGASAGQITLNVRVLPFELPNPKTYYDTDKDFYVMLYHHARLKETLAAAKGDTALVEANLLNQYRNLADHNVLNLPGPEYSTKDKTVFLRQLELMQQAGLDLDPLFGVKPTFDFLIYEKYTAYMNAKKAYDANPTAANKQKMDTTFTAWRTGADKFKLDLDEAFNVASGFVGHTNLFFDGWDEAWKEMLLFQQENWKYIHDKGAKVFATGNAGHLELEEKEDFLNWVGEPTRDKANQWHSAGENRMITNYAFPHTGPENPDLMRQRHGMWLYKANYDATYNYNFLENPVNPWNDNSSAGFPYRAFNLVYPTRTNLIDTIAWEGFREGIDDIRYATKLKQVAADAIASGKSVRIAAANKALTWLESSDERSTNADLLRLEMIRYIVRLLDLENTQ</sequence>
<keyword evidence="2" id="KW-1185">Reference proteome</keyword>
<proteinExistence type="predicted"/>
<protein>
    <recommendedName>
        <fullName evidence="3">Glycoside hydrolase 123 C-terminal domain-containing protein</fullName>
    </recommendedName>
</protein>
<dbReference type="RefSeq" id="WP_130604561.1">
    <property type="nucleotide sequence ID" value="NZ_AP019400.1"/>
</dbReference>
<organism evidence="1 2">
    <name type="scientific">Cohnella abietis</name>
    <dbReference type="NCBI Taxonomy" id="2507935"/>
    <lineage>
        <taxon>Bacteria</taxon>
        <taxon>Bacillati</taxon>
        <taxon>Bacillota</taxon>
        <taxon>Bacilli</taxon>
        <taxon>Bacillales</taxon>
        <taxon>Paenibacillaceae</taxon>
        <taxon>Cohnella</taxon>
    </lineage>
</organism>
<dbReference type="OrthoDB" id="9799174at2"/>
<dbReference type="EMBL" id="AP019400">
    <property type="protein sequence ID" value="BBI30611.1"/>
    <property type="molecule type" value="Genomic_DNA"/>
</dbReference>
<evidence type="ECO:0000313" key="1">
    <source>
        <dbReference type="EMBL" id="BBI30611.1"/>
    </source>
</evidence>
<dbReference type="KEGG" id="cohn:KCTCHS21_00100"/>
<name>A0A3T1CXS3_9BACL</name>
<dbReference type="Proteomes" id="UP000289856">
    <property type="component" value="Chromosome"/>
</dbReference>
<evidence type="ECO:0000313" key="2">
    <source>
        <dbReference type="Proteomes" id="UP000289856"/>
    </source>
</evidence>
<gene>
    <name evidence="1" type="ORF">KCTCHS21_00100</name>
</gene>
<accession>A0A3T1CXS3</accession>
<reference evidence="1 2" key="1">
    <citation type="submission" date="2019-01" db="EMBL/GenBank/DDBJ databases">
        <title>Complete genome sequence of Cohnella hallensis HS21 isolated from Korean fir (Abies koreana) rhizospheric soil.</title>
        <authorList>
            <person name="Jiang L."/>
            <person name="Kang S.W."/>
            <person name="Kim S."/>
            <person name="Jung J."/>
            <person name="Kim C.Y."/>
            <person name="Kim D.H."/>
            <person name="Kim S.W."/>
            <person name="Lee J."/>
        </authorList>
    </citation>
    <scope>NUCLEOTIDE SEQUENCE [LARGE SCALE GENOMIC DNA]</scope>
    <source>
        <strain evidence="1 2">HS21</strain>
    </source>
</reference>
<dbReference type="AlphaFoldDB" id="A0A3T1CXS3"/>
<evidence type="ECO:0008006" key="3">
    <source>
        <dbReference type="Google" id="ProtNLM"/>
    </source>
</evidence>